<comment type="caution">
    <text evidence="2">The sequence shown here is derived from an EMBL/GenBank/DDBJ whole genome shotgun (WGS) entry which is preliminary data.</text>
</comment>
<evidence type="ECO:0000256" key="1">
    <source>
        <dbReference type="SAM" id="MobiDB-lite"/>
    </source>
</evidence>
<dbReference type="AlphaFoldDB" id="A0A2N5UT63"/>
<protein>
    <submittedName>
        <fullName evidence="2">Uncharacterized protein</fullName>
    </submittedName>
</protein>
<reference evidence="2 3" key="1">
    <citation type="submission" date="2017-11" db="EMBL/GenBank/DDBJ databases">
        <title>De novo assembly and phasing of dikaryotic genomes from two isolates of Puccinia coronata f. sp. avenae, the causal agent of oat crown rust.</title>
        <authorList>
            <person name="Miller M.E."/>
            <person name="Zhang Y."/>
            <person name="Omidvar V."/>
            <person name="Sperschneider J."/>
            <person name="Schwessinger B."/>
            <person name="Raley C."/>
            <person name="Palmer J.M."/>
            <person name="Garnica D."/>
            <person name="Upadhyaya N."/>
            <person name="Rathjen J."/>
            <person name="Taylor J.M."/>
            <person name="Park R.F."/>
            <person name="Dodds P.N."/>
            <person name="Hirsch C.D."/>
            <person name="Kianian S.F."/>
            <person name="Figueroa M."/>
        </authorList>
    </citation>
    <scope>NUCLEOTIDE SEQUENCE [LARGE SCALE GENOMIC DNA]</scope>
    <source>
        <strain evidence="2">12SD80</strain>
    </source>
</reference>
<dbReference type="Proteomes" id="UP000235392">
    <property type="component" value="Unassembled WGS sequence"/>
</dbReference>
<feature type="compositionally biased region" description="Polar residues" evidence="1">
    <location>
        <begin position="35"/>
        <end position="46"/>
    </location>
</feature>
<sequence length="142" mass="15678">MEVQSLSNGAVFVFDGRVLGSFNARLVEDRRRSRPATQARANLNPSRRSDRGDALQPSEVPGLIRAYSSKGQGLPTKQRPGPNQIKLRSALRHAQGDQDTDQTHVNATSTVAEYCGLRAAPQNPQKTQNPENLKNIRNFEKS</sequence>
<evidence type="ECO:0000313" key="3">
    <source>
        <dbReference type="Proteomes" id="UP000235392"/>
    </source>
</evidence>
<feature type="region of interest" description="Disordered" evidence="1">
    <location>
        <begin position="30"/>
        <end position="60"/>
    </location>
</feature>
<proteinExistence type="predicted"/>
<name>A0A2N5UT63_9BASI</name>
<gene>
    <name evidence="2" type="ORF">PCASD_06585</name>
</gene>
<organism evidence="2 3">
    <name type="scientific">Puccinia coronata f. sp. avenae</name>
    <dbReference type="NCBI Taxonomy" id="200324"/>
    <lineage>
        <taxon>Eukaryota</taxon>
        <taxon>Fungi</taxon>
        <taxon>Dikarya</taxon>
        <taxon>Basidiomycota</taxon>
        <taxon>Pucciniomycotina</taxon>
        <taxon>Pucciniomycetes</taxon>
        <taxon>Pucciniales</taxon>
        <taxon>Pucciniaceae</taxon>
        <taxon>Puccinia</taxon>
    </lineage>
</organism>
<feature type="compositionally biased region" description="Polar residues" evidence="1">
    <location>
        <begin position="122"/>
        <end position="132"/>
    </location>
</feature>
<feature type="region of interest" description="Disordered" evidence="1">
    <location>
        <begin position="119"/>
        <end position="142"/>
    </location>
</feature>
<accession>A0A2N5UT63</accession>
<dbReference type="EMBL" id="PGCI01000095">
    <property type="protein sequence ID" value="PLW40952.1"/>
    <property type="molecule type" value="Genomic_DNA"/>
</dbReference>
<evidence type="ECO:0000313" key="2">
    <source>
        <dbReference type="EMBL" id="PLW40952.1"/>
    </source>
</evidence>